<protein>
    <submittedName>
        <fullName evidence="1">Uncharacterized protein</fullName>
    </submittedName>
</protein>
<dbReference type="EMBL" id="AMFJ01000621">
    <property type="protein sequence ID" value="EKE26959.1"/>
    <property type="molecule type" value="Genomic_DNA"/>
</dbReference>
<organism evidence="1">
    <name type="scientific">uncultured bacterium</name>
    <name type="common">gcode 4</name>
    <dbReference type="NCBI Taxonomy" id="1234023"/>
    <lineage>
        <taxon>Bacteria</taxon>
        <taxon>environmental samples</taxon>
    </lineage>
</organism>
<gene>
    <name evidence="1" type="ORF">ACD_4C00105G0001</name>
</gene>
<accession>K2G9W5</accession>
<sequence length="107" mass="12598">MNEIKSEILEFLEYSILLSEGSKKMIMSETLDSNDEAFVNWVLLKLKNENNHITNFLKDLIVNIKDRVSVQEIRQEMTMAFLRDMKIREKKSKTEEQDDTSSLIQIV</sequence>
<comment type="caution">
    <text evidence="1">The sequence shown here is derived from an EMBL/GenBank/DDBJ whole genome shotgun (WGS) entry which is preliminary data.</text>
</comment>
<reference evidence="1" key="1">
    <citation type="journal article" date="2012" name="Science">
        <title>Fermentation, hydrogen, and sulfur metabolism in multiple uncultivated bacterial phyla.</title>
        <authorList>
            <person name="Wrighton K.C."/>
            <person name="Thomas B.C."/>
            <person name="Sharon I."/>
            <person name="Miller C.S."/>
            <person name="Castelle C.J."/>
            <person name="VerBerkmoes N.C."/>
            <person name="Wilkins M.J."/>
            <person name="Hettich R.L."/>
            <person name="Lipton M.S."/>
            <person name="Williams K.H."/>
            <person name="Long P.E."/>
            <person name="Banfield J.F."/>
        </authorList>
    </citation>
    <scope>NUCLEOTIDE SEQUENCE [LARGE SCALE GENOMIC DNA]</scope>
</reference>
<dbReference type="AlphaFoldDB" id="K2G9W5"/>
<evidence type="ECO:0000313" key="1">
    <source>
        <dbReference type="EMBL" id="EKE26959.1"/>
    </source>
</evidence>
<name>K2G9W5_9BACT</name>
<proteinExistence type="predicted"/>